<gene>
    <name evidence="2" type="ORF">E4Z66_00765</name>
</gene>
<dbReference type="InterPro" id="IPR052189">
    <property type="entry name" value="L-asp_N-monooxygenase_NS-form"/>
</dbReference>
<dbReference type="Gene3D" id="3.50.50.60">
    <property type="entry name" value="FAD/NAD(P)-binding domain"/>
    <property type="match status" value="1"/>
</dbReference>
<dbReference type="InterPro" id="IPR038732">
    <property type="entry name" value="HpyO/CreE_NAD-binding"/>
</dbReference>
<dbReference type="PANTHER" id="PTHR40254:SF1">
    <property type="entry name" value="BLR0577 PROTEIN"/>
    <property type="match status" value="1"/>
</dbReference>
<dbReference type="RefSeq" id="WP_136461033.1">
    <property type="nucleotide sequence ID" value="NZ_SRKY01000001.1"/>
</dbReference>
<organism evidence="2 3">
    <name type="scientific">Aliishimia ponticola</name>
    <dbReference type="NCBI Taxonomy" id="2499833"/>
    <lineage>
        <taxon>Bacteria</taxon>
        <taxon>Pseudomonadati</taxon>
        <taxon>Pseudomonadota</taxon>
        <taxon>Alphaproteobacteria</taxon>
        <taxon>Rhodobacterales</taxon>
        <taxon>Paracoccaceae</taxon>
        <taxon>Aliishimia</taxon>
    </lineage>
</organism>
<reference evidence="2 3" key="1">
    <citation type="submission" date="2019-04" db="EMBL/GenBank/DDBJ databases">
        <title>Shimia ponticola sp. nov., isolated from seawater.</title>
        <authorList>
            <person name="Kim Y.-O."/>
            <person name="Yoon J.-H."/>
        </authorList>
    </citation>
    <scope>NUCLEOTIDE SEQUENCE [LARGE SCALE GENOMIC DNA]</scope>
    <source>
        <strain evidence="2 3">MYP11</strain>
    </source>
</reference>
<name>A0A4S4NIV6_9RHOB</name>
<dbReference type="OrthoDB" id="6309046at2"/>
<keyword evidence="3" id="KW-1185">Reference proteome</keyword>
<accession>A0A4S4NIV6</accession>
<feature type="domain" description="FAD-dependent urate hydroxylase HpyO/Asp monooxygenase CreE-like FAD/NAD(P)-binding" evidence="1">
    <location>
        <begin position="5"/>
        <end position="150"/>
    </location>
</feature>
<protein>
    <recommendedName>
        <fullName evidence="1">FAD-dependent urate hydroxylase HpyO/Asp monooxygenase CreE-like FAD/NAD(P)-binding domain-containing protein</fullName>
    </recommendedName>
</protein>
<evidence type="ECO:0000313" key="2">
    <source>
        <dbReference type="EMBL" id="THH38141.1"/>
    </source>
</evidence>
<comment type="caution">
    <text evidence="2">The sequence shown here is derived from an EMBL/GenBank/DDBJ whole genome shotgun (WGS) entry which is preliminary data.</text>
</comment>
<dbReference type="AlphaFoldDB" id="A0A4S4NIV6"/>
<evidence type="ECO:0000313" key="3">
    <source>
        <dbReference type="Proteomes" id="UP000306602"/>
    </source>
</evidence>
<dbReference type="SUPFAM" id="SSF51905">
    <property type="entry name" value="FAD/NAD(P)-binding domain"/>
    <property type="match status" value="1"/>
</dbReference>
<evidence type="ECO:0000259" key="1">
    <source>
        <dbReference type="Pfam" id="PF13454"/>
    </source>
</evidence>
<dbReference type="InterPro" id="IPR036188">
    <property type="entry name" value="FAD/NAD-bd_sf"/>
</dbReference>
<dbReference type="EMBL" id="SRKY01000001">
    <property type="protein sequence ID" value="THH38141.1"/>
    <property type="molecule type" value="Genomic_DNA"/>
</dbReference>
<proteinExistence type="predicted"/>
<dbReference type="Proteomes" id="UP000306602">
    <property type="component" value="Unassembled WGS sequence"/>
</dbReference>
<dbReference type="Pfam" id="PF13454">
    <property type="entry name" value="NAD_binding_9"/>
    <property type="match status" value="1"/>
</dbReference>
<dbReference type="PANTHER" id="PTHR40254">
    <property type="entry name" value="BLR0577 PROTEIN"/>
    <property type="match status" value="1"/>
</dbReference>
<sequence>MKYIAIIGFGPRGLAAAEALLRESGGAVRIDVFDPETAPAAGPNFHPEEPDLCKINLPMRAIDLPAPGSFDFPTFDVWSRVTDADTYPPRAELGSYFNDRLAALMAAHPEALRLHQSCITGAVRDDDRWLLEHDGGRVGPFDAVLLTLGQPRTAPDAQISKWQRAAATHNLTLTEAYPARELLAAARDWSDKTVAIRGLALSTLDVVSILTLGQGGAFDGQVYRASGNEPRAIVPFSLDGMPPAPKPVEAVDPGFDLLDGELADLRDALKTALGQGPDEALDSLTAALCPPVHRITGQDARAWLETERDAPGTQRGDDPVAALRSGIDMATGSAAPSVGYTLGQIWRKWQPQLRQDFRAHAGRVDTRLAILGFDTGLKRYSYGPPVSSAALLLALVEAGLVRLGVADDPDIDVSQSGWRLDGETTAQVMVNAVLAAPDLARVTDPLVTGLVSDGALTALDKGAGVRITPDGQPVGQDDQPVPGLYFLGRLTEGSAIATDSIHDCFGTFTAAFAAHATRPADR</sequence>